<dbReference type="EC" id="2.9.1.3" evidence="2"/>
<dbReference type="GO" id="GO:0002098">
    <property type="term" value="P:tRNA wobble uridine modification"/>
    <property type="evidence" value="ECO:0007669"/>
    <property type="project" value="UniProtKB-UniRule"/>
</dbReference>
<sequence>METNRSNLSSDDFRQLFLANTPLMDVRAPIEFNEGAFPCSVNVPILDDVQRHLIGTEYAANGQDAAIALGHSLATSDVRQQRVQAWQQFTAENPAGYLYCFRGGLRSRITQQWLHDVGCEYPLVDGGYKALRRFLLDQLERLCDTSQLLLVSGATGVGKTELITQESTAIDLEGRAKHRGSAFGGTFQAQPAQIGWENQIIIDWMRCEAQGRSSVLIEAESHLIGRIHLPSVLQAAMRRAPVVLLEASMEDRIQRLYNDYILNTLDHLRTASNEPWGELQHLIQQSLDKIRKRLGGVRWQQLTTQLTNAIILLRDQHDDTEFRDMIKHLLEHYYDPLYQYHQARNQARVVCRGSAQDVQQWLSQL</sequence>
<dbReference type="GO" id="GO:0043828">
    <property type="term" value="F:tRNA 2-selenouridine synthase activity"/>
    <property type="evidence" value="ECO:0007669"/>
    <property type="project" value="UniProtKB-EC"/>
</dbReference>
<comment type="caution">
    <text evidence="4">The sequence shown here is derived from an EMBL/GenBank/DDBJ whole genome shotgun (WGS) entry which is preliminary data.</text>
</comment>
<feature type="active site" description="S-selanylcysteine intermediate" evidence="2">
    <location>
        <position position="100"/>
    </location>
</feature>
<comment type="function">
    <text evidence="2">Involved in the post-transcriptional modification of the uridine at the wobble position (U34) of tRNA(Lys), tRNA(Glu) and tRNA(Gln). Catalyzes the conversion of 2-thiouridine (S2U-RNA) to 2-selenouridine (Se2U-RNA). Acts in a two-step process involving geranylation of 2-thiouridine (S2U) to S-geranyl-2-thiouridine (geS2U) and subsequent selenation of the latter derivative to 2-selenouridine (Se2U) in the tRNA chain.</text>
</comment>
<dbReference type="FunCoup" id="A0A395JSS7">
    <property type="interactions" value="8"/>
</dbReference>
<dbReference type="GO" id="GO:0016765">
    <property type="term" value="F:transferase activity, transferring alkyl or aryl (other than methyl) groups"/>
    <property type="evidence" value="ECO:0007669"/>
    <property type="project" value="UniProtKB-UniRule"/>
</dbReference>
<evidence type="ECO:0000256" key="2">
    <source>
        <dbReference type="HAMAP-Rule" id="MF_01622"/>
    </source>
</evidence>
<dbReference type="HAMAP" id="MF_01622">
    <property type="entry name" value="tRNA_sel_U_synth"/>
    <property type="match status" value="1"/>
</dbReference>
<reference evidence="4 5" key="1">
    <citation type="submission" date="2018-06" db="EMBL/GenBank/DDBJ databases">
        <title>Genomic Encyclopedia of Type Strains, Phase IV (KMG-IV): sequencing the most valuable type-strain genomes for metagenomic binning, comparative biology and taxonomic classification.</title>
        <authorList>
            <person name="Goeker M."/>
        </authorList>
    </citation>
    <scope>NUCLEOTIDE SEQUENCE [LARGE SCALE GENOMIC DNA]</scope>
    <source>
        <strain evidence="4 5">DSM 24032</strain>
    </source>
</reference>
<comment type="catalytic activity">
    <reaction evidence="2">
        <text>5-methylaminomethyl-2-(Se-phospho)selenouridine(34) in tRNA + H2O = 5-methylaminomethyl-2-selenouridine(34) in tRNA + phosphate</text>
        <dbReference type="Rhea" id="RHEA:60176"/>
        <dbReference type="Rhea" id="RHEA-COMP:10196"/>
        <dbReference type="Rhea" id="RHEA-COMP:15523"/>
        <dbReference type="ChEBI" id="CHEBI:15377"/>
        <dbReference type="ChEBI" id="CHEBI:43474"/>
        <dbReference type="ChEBI" id="CHEBI:82743"/>
        <dbReference type="ChEBI" id="CHEBI:143702"/>
    </reaction>
</comment>
<keyword evidence="1 2" id="KW-0711">Selenium</keyword>
<dbReference type="SMART" id="SM00450">
    <property type="entry name" value="RHOD"/>
    <property type="match status" value="1"/>
</dbReference>
<comment type="catalytic activity">
    <reaction evidence="2">
        <text>5-methylaminomethyl-2-thiouridine(34) in tRNA + (2E)-geranyl diphosphate = 5-methylaminomethyl-S-(2E)-geranyl-thiouridine(34) in tRNA + diphosphate</text>
        <dbReference type="Rhea" id="RHEA:14085"/>
        <dbReference type="Rhea" id="RHEA-COMP:10195"/>
        <dbReference type="Rhea" id="RHEA-COMP:14654"/>
        <dbReference type="ChEBI" id="CHEBI:33019"/>
        <dbReference type="ChEBI" id="CHEBI:58057"/>
        <dbReference type="ChEBI" id="CHEBI:74455"/>
        <dbReference type="ChEBI" id="CHEBI:140632"/>
    </reaction>
</comment>
<evidence type="ECO:0000259" key="3">
    <source>
        <dbReference type="PROSITE" id="PS50206"/>
    </source>
</evidence>
<keyword evidence="5" id="KW-1185">Reference proteome</keyword>
<comment type="similarity">
    <text evidence="2">Belongs to the SelU family.</text>
</comment>
<dbReference type="NCBIfam" id="NF008750">
    <property type="entry name" value="PRK11784.1-2"/>
    <property type="match status" value="1"/>
</dbReference>
<dbReference type="AlphaFoldDB" id="A0A395JSS7"/>
<dbReference type="OrthoDB" id="9808735at2"/>
<dbReference type="NCBIfam" id="NF008751">
    <property type="entry name" value="PRK11784.1-3"/>
    <property type="match status" value="1"/>
</dbReference>
<comment type="subunit">
    <text evidence="2">Monomer.</text>
</comment>
<proteinExistence type="inferred from homology"/>
<dbReference type="InterPro" id="IPR001763">
    <property type="entry name" value="Rhodanese-like_dom"/>
</dbReference>
<keyword evidence="2" id="KW-0808">Transferase</keyword>
<dbReference type="PANTHER" id="PTHR30401:SF0">
    <property type="entry name" value="TRNA 2-SELENOURIDINE SYNTHASE"/>
    <property type="match status" value="1"/>
</dbReference>
<dbReference type="NCBIfam" id="TIGR03167">
    <property type="entry name" value="tRNA_sel_U_synt"/>
    <property type="match status" value="1"/>
</dbReference>
<dbReference type="InterPro" id="IPR036873">
    <property type="entry name" value="Rhodanese-like_dom_sf"/>
</dbReference>
<evidence type="ECO:0000313" key="5">
    <source>
        <dbReference type="Proteomes" id="UP000253083"/>
    </source>
</evidence>
<dbReference type="Proteomes" id="UP000253083">
    <property type="component" value="Unassembled WGS sequence"/>
</dbReference>
<dbReference type="InterPro" id="IPR017582">
    <property type="entry name" value="SelU"/>
</dbReference>
<name>A0A395JSS7_9GAMM</name>
<feature type="domain" description="Rhodanese" evidence="3">
    <location>
        <begin position="17"/>
        <end position="140"/>
    </location>
</feature>
<dbReference type="Pfam" id="PF26341">
    <property type="entry name" value="AAA_SelU"/>
    <property type="match status" value="1"/>
</dbReference>
<dbReference type="EMBL" id="QNRT01000002">
    <property type="protein sequence ID" value="RBP51760.1"/>
    <property type="molecule type" value="Genomic_DNA"/>
</dbReference>
<gene>
    <name evidence="2" type="primary">selU</name>
    <name evidence="4" type="ORF">DFR28_1021193</name>
</gene>
<protein>
    <recommendedName>
        <fullName evidence="2">tRNA 2-selenouridine synthase</fullName>
        <ecNumber evidence="2">2.9.1.3</ecNumber>
    </recommendedName>
</protein>
<organism evidence="4 5">
    <name type="scientific">Arenicella xantha</name>
    <dbReference type="NCBI Taxonomy" id="644221"/>
    <lineage>
        <taxon>Bacteria</taxon>
        <taxon>Pseudomonadati</taxon>
        <taxon>Pseudomonadota</taxon>
        <taxon>Gammaproteobacteria</taxon>
        <taxon>Arenicellales</taxon>
        <taxon>Arenicellaceae</taxon>
        <taxon>Arenicella</taxon>
    </lineage>
</organism>
<dbReference type="InterPro" id="IPR058840">
    <property type="entry name" value="AAA_SelU"/>
</dbReference>
<comment type="catalytic activity">
    <reaction evidence="2">
        <text>5-methylaminomethyl-2-thiouridine(34) in tRNA + selenophosphate + (2E)-geranyl diphosphate + H2O + H(+) = 5-methylaminomethyl-2-selenouridine(34) in tRNA + (2E)-thiogeraniol + phosphate + diphosphate</text>
        <dbReference type="Rhea" id="RHEA:42716"/>
        <dbReference type="Rhea" id="RHEA-COMP:10195"/>
        <dbReference type="Rhea" id="RHEA-COMP:10196"/>
        <dbReference type="ChEBI" id="CHEBI:15377"/>
        <dbReference type="ChEBI" id="CHEBI:15378"/>
        <dbReference type="ChEBI" id="CHEBI:16144"/>
        <dbReference type="ChEBI" id="CHEBI:33019"/>
        <dbReference type="ChEBI" id="CHEBI:43474"/>
        <dbReference type="ChEBI" id="CHEBI:58057"/>
        <dbReference type="ChEBI" id="CHEBI:74455"/>
        <dbReference type="ChEBI" id="CHEBI:82743"/>
        <dbReference type="ChEBI" id="CHEBI:143703"/>
        <dbReference type="EC" id="2.9.1.3"/>
    </reaction>
</comment>
<dbReference type="Gene3D" id="3.40.250.10">
    <property type="entry name" value="Rhodanese-like domain"/>
    <property type="match status" value="1"/>
</dbReference>
<dbReference type="PROSITE" id="PS50206">
    <property type="entry name" value="RHODANESE_3"/>
    <property type="match status" value="1"/>
</dbReference>
<dbReference type="RefSeq" id="WP_113954503.1">
    <property type="nucleotide sequence ID" value="NZ_QNRT01000002.1"/>
</dbReference>
<evidence type="ECO:0000313" key="4">
    <source>
        <dbReference type="EMBL" id="RBP51760.1"/>
    </source>
</evidence>
<comment type="catalytic activity">
    <reaction evidence="2">
        <text>5-methylaminomethyl-S-(2E)-geranyl-thiouridine(34) in tRNA + selenophosphate + H(+) = 5-methylaminomethyl-2-(Se-phospho)selenouridine(34) in tRNA + (2E)-thiogeraniol</text>
        <dbReference type="Rhea" id="RHEA:60172"/>
        <dbReference type="Rhea" id="RHEA-COMP:14654"/>
        <dbReference type="Rhea" id="RHEA-COMP:15523"/>
        <dbReference type="ChEBI" id="CHEBI:15378"/>
        <dbReference type="ChEBI" id="CHEBI:16144"/>
        <dbReference type="ChEBI" id="CHEBI:140632"/>
        <dbReference type="ChEBI" id="CHEBI:143702"/>
        <dbReference type="ChEBI" id="CHEBI:143703"/>
    </reaction>
</comment>
<dbReference type="SUPFAM" id="SSF52821">
    <property type="entry name" value="Rhodanese/Cell cycle control phosphatase"/>
    <property type="match status" value="1"/>
</dbReference>
<dbReference type="InParanoid" id="A0A395JSS7"/>
<accession>A0A395JSS7</accession>
<evidence type="ECO:0000256" key="1">
    <source>
        <dbReference type="ARBA" id="ARBA00023266"/>
    </source>
</evidence>
<dbReference type="PANTHER" id="PTHR30401">
    <property type="entry name" value="TRNA 2-SELENOURIDINE SYNTHASE"/>
    <property type="match status" value="1"/>
</dbReference>